<gene>
    <name evidence="2" type="ORF">DEA8626_00388</name>
</gene>
<evidence type="ECO:0000313" key="2">
    <source>
        <dbReference type="EMBL" id="SPH16874.1"/>
    </source>
</evidence>
<dbReference type="RefSeq" id="WP_108851369.1">
    <property type="nucleotide sequence ID" value="NZ_OMOQ01000001.1"/>
</dbReference>
<protein>
    <recommendedName>
        <fullName evidence="1">NAD-dependent epimerase/dehydratase domain-containing protein</fullName>
    </recommendedName>
</protein>
<dbReference type="SUPFAM" id="SSF51735">
    <property type="entry name" value="NAD(P)-binding Rossmann-fold domains"/>
    <property type="match status" value="1"/>
</dbReference>
<dbReference type="AlphaFoldDB" id="A0A2R8B2L5"/>
<organism evidence="2 3">
    <name type="scientific">Albidovulum aquaemixtae</name>
    <dbReference type="NCBI Taxonomy" id="1542388"/>
    <lineage>
        <taxon>Bacteria</taxon>
        <taxon>Pseudomonadati</taxon>
        <taxon>Pseudomonadota</taxon>
        <taxon>Alphaproteobacteria</taxon>
        <taxon>Rhodobacterales</taxon>
        <taxon>Paracoccaceae</taxon>
        <taxon>Albidovulum</taxon>
    </lineage>
</organism>
<reference evidence="2 3" key="1">
    <citation type="submission" date="2018-03" db="EMBL/GenBank/DDBJ databases">
        <authorList>
            <person name="Keele B.F."/>
        </authorList>
    </citation>
    <scope>NUCLEOTIDE SEQUENCE [LARGE SCALE GENOMIC DNA]</scope>
    <source>
        <strain evidence="2 3">CECT 8626</strain>
    </source>
</reference>
<dbReference type="Proteomes" id="UP000244924">
    <property type="component" value="Unassembled WGS sequence"/>
</dbReference>
<evidence type="ECO:0000259" key="1">
    <source>
        <dbReference type="Pfam" id="PF01370"/>
    </source>
</evidence>
<dbReference type="InterPro" id="IPR001509">
    <property type="entry name" value="Epimerase_deHydtase"/>
</dbReference>
<feature type="domain" description="NAD-dependent epimerase/dehydratase" evidence="1">
    <location>
        <begin position="19"/>
        <end position="177"/>
    </location>
</feature>
<dbReference type="OrthoDB" id="7687386at2"/>
<evidence type="ECO:0000313" key="3">
    <source>
        <dbReference type="Proteomes" id="UP000244924"/>
    </source>
</evidence>
<dbReference type="InterPro" id="IPR036291">
    <property type="entry name" value="NAD(P)-bd_dom_sf"/>
</dbReference>
<sequence length="301" mass="31440">MPNTSRSAEPKRPADIGRVLVVGGSGKLGRLLRLAWNAAGQGGLAWQDRRVGPLVFDPLAESERFAAAAEGTDAILNLAGPTGGDAKALEVHTDLALAALQAGRDAGAGRVFLVSSAAVYGAPTGPASEVTALSPLADYGRAKQEMEQRAWGWRATAGPIPPEMTILRIGNVAGADQLLGAVPRAEPQALDLFADGRGPARSYIGPLALARVLAALFAMSRKGQALPEVLNVALDGTVRMDELLDADGRDWRARPAPETLPREVALDVARLRGLVSWLPRAEAGQVAADYRAVVAKGEGTR</sequence>
<accession>A0A2R8B2L5</accession>
<name>A0A2R8B2L5_9RHOB</name>
<dbReference type="EMBL" id="OMOQ01000001">
    <property type="protein sequence ID" value="SPH16874.1"/>
    <property type="molecule type" value="Genomic_DNA"/>
</dbReference>
<keyword evidence="3" id="KW-1185">Reference proteome</keyword>
<dbReference type="Gene3D" id="3.40.50.720">
    <property type="entry name" value="NAD(P)-binding Rossmann-like Domain"/>
    <property type="match status" value="1"/>
</dbReference>
<proteinExistence type="predicted"/>
<dbReference type="Pfam" id="PF01370">
    <property type="entry name" value="Epimerase"/>
    <property type="match status" value="1"/>
</dbReference>